<sequence>MYVVWCLFILCLQAFASQAADRPVTKVVYGLPAVHASDAEAIDRNLRLAGVDAVFVPADRDTIGFYRKKGYRVYLAFNAFGGKNGWKRHPDGVPVTADGVSMDRKAGLRGFGGVCPTHEAYRRERLLELSRWVSAFGGPDGIDGVFLDFIRYPGYWESPDPELIDSCYCDRCMRRFAEEAGVAVPALAPEERAGWIKAHGRKAWADWKVGVILSFIREARTLLEGNASGRKLDLGVFTVPYTAYEKQAALSTLLGQDVLQMASLVDVVSPMLYPGLMGKPAGWVGRMVSYWQEMLAAGTCALWPILQATDGSAEMFSRSLDEVQAAGGGTVSVYSFSGFDSAKWQALAAFKPLPDLIVNPQMAPSEAHFPDPFAWGKRPFGEDTNGLFVSRQKPFAALGLRPAIHFPIGWETTTAACIPGETYRFSALFLRSRFENGVYPELRLWGRDMLLNTHLLQGRFQPIAFDIRCPESGQEDEPILRWTNRHPSETFWMAKPSIRRVVPSGVEERPVSEPALLADGSFPIGVYGAEADDFPELKRIGVDAVFVSSGGSGKVDMVSRALAAGLQPIVVLPEDPVRMTDALEGLNQAHGGRQPAFYAADEPEIHGTSPRRLEEVYREIRERFPRSVVTMAVVRPQAVAEFRYAADLYLVDPYPVPSMPMIWLSDAIDEAAGAVGIGRVGAVVQAFGGPEHAAWGWPRMPSRAEMKGLTYLALVHGARAIFYYSWKEAARTEQGRADLAAVIEQLARLRPWFIRKPTTPAPLVRMTSAYGTDPSGRPAVHAACWVKDGKTMLVAVNTLGNHVAAEIFLPHIADRSSARFREMEAGGTFGVSHGRLEVTFKPHEVVVLVGSDG</sequence>
<proteinExistence type="predicted"/>
<keyword evidence="1" id="KW-0732">Signal</keyword>
<evidence type="ECO:0000256" key="1">
    <source>
        <dbReference type="SAM" id="SignalP"/>
    </source>
</evidence>
<gene>
    <name evidence="2" type="ORF">ENS29_06995</name>
</gene>
<evidence type="ECO:0008006" key="3">
    <source>
        <dbReference type="Google" id="ProtNLM"/>
    </source>
</evidence>
<name>A0A7C4MPR7_9BACT</name>
<dbReference type="EMBL" id="DSUH01000164">
    <property type="protein sequence ID" value="HGU32584.1"/>
    <property type="molecule type" value="Genomic_DNA"/>
</dbReference>
<comment type="caution">
    <text evidence="2">The sequence shown here is derived from an EMBL/GenBank/DDBJ whole genome shotgun (WGS) entry which is preliminary data.</text>
</comment>
<dbReference type="Gene3D" id="3.20.20.80">
    <property type="entry name" value="Glycosidases"/>
    <property type="match status" value="2"/>
</dbReference>
<protein>
    <recommendedName>
        <fullName evidence="3">Beta-galactosidase trimerisation domain-containing protein</fullName>
    </recommendedName>
</protein>
<reference evidence="2" key="1">
    <citation type="journal article" date="2020" name="mSystems">
        <title>Genome- and Community-Level Interaction Insights into Carbon Utilization and Element Cycling Functions of Hydrothermarchaeota in Hydrothermal Sediment.</title>
        <authorList>
            <person name="Zhou Z."/>
            <person name="Liu Y."/>
            <person name="Xu W."/>
            <person name="Pan J."/>
            <person name="Luo Z.H."/>
            <person name="Li M."/>
        </authorList>
    </citation>
    <scope>NUCLEOTIDE SEQUENCE [LARGE SCALE GENOMIC DNA]</scope>
    <source>
        <strain evidence="2">SpSt-477</strain>
    </source>
</reference>
<organism evidence="2">
    <name type="scientific">Desulfatirhabdium butyrativorans</name>
    <dbReference type="NCBI Taxonomy" id="340467"/>
    <lineage>
        <taxon>Bacteria</taxon>
        <taxon>Pseudomonadati</taxon>
        <taxon>Thermodesulfobacteriota</taxon>
        <taxon>Desulfobacteria</taxon>
        <taxon>Desulfobacterales</taxon>
        <taxon>Desulfatirhabdiaceae</taxon>
        <taxon>Desulfatirhabdium</taxon>
    </lineage>
</organism>
<feature type="signal peptide" evidence="1">
    <location>
        <begin position="1"/>
        <end position="19"/>
    </location>
</feature>
<dbReference type="AlphaFoldDB" id="A0A7C4MPR7"/>
<accession>A0A7C4MPR7</accession>
<evidence type="ECO:0000313" key="2">
    <source>
        <dbReference type="EMBL" id="HGU32584.1"/>
    </source>
</evidence>
<feature type="chain" id="PRO_5027944811" description="Beta-galactosidase trimerisation domain-containing protein" evidence="1">
    <location>
        <begin position="20"/>
        <end position="853"/>
    </location>
</feature>